<feature type="signal peptide" evidence="2">
    <location>
        <begin position="1"/>
        <end position="28"/>
    </location>
</feature>
<name>A0A372LX17_9ACTN</name>
<evidence type="ECO:0000313" key="3">
    <source>
        <dbReference type="EMBL" id="RFU82845.1"/>
    </source>
</evidence>
<dbReference type="PROSITE" id="PS51257">
    <property type="entry name" value="PROKAR_LIPOPROTEIN"/>
    <property type="match status" value="1"/>
</dbReference>
<feature type="compositionally biased region" description="Low complexity" evidence="1">
    <location>
        <begin position="144"/>
        <end position="163"/>
    </location>
</feature>
<feature type="chain" id="PRO_5016960242" evidence="2">
    <location>
        <begin position="29"/>
        <end position="312"/>
    </location>
</feature>
<feature type="region of interest" description="Disordered" evidence="1">
    <location>
        <begin position="283"/>
        <end position="312"/>
    </location>
</feature>
<sequence>MRRKGYVPGAAALLAVLLGGCTSGSGLGDEAGDSKPGGTDSSTPAAAPGKYRTLPDPCRTPDRGTLDTMLPGIKAAPEPQREKLYDGEATVTYDTDRLVGCRWKVESAQASHHLRVGFERVVSYDASVSDDELAEKLYLEQELAADLPAPSPSGSADPDTTPSGTGKDSKDGAKPGEGGKTPATTDPDGDGAPEGDGNGNGNSTGSSDSSSKSDESPDPAASGDPSTPPVPEGLEPRVLDGLADQAFVDDKLSAEGAAARHRTVTVVFRTSNVIVTVEYDEQPARGTEVPDSKEMQDTARELASKMAARFAE</sequence>
<keyword evidence="2" id="KW-0732">Signal</keyword>
<evidence type="ECO:0000313" key="4">
    <source>
        <dbReference type="Proteomes" id="UP000263094"/>
    </source>
</evidence>
<feature type="region of interest" description="Disordered" evidence="1">
    <location>
        <begin position="25"/>
        <end position="65"/>
    </location>
</feature>
<evidence type="ECO:0000256" key="1">
    <source>
        <dbReference type="SAM" id="MobiDB-lite"/>
    </source>
</evidence>
<dbReference type="Proteomes" id="UP000263094">
    <property type="component" value="Unassembled WGS sequence"/>
</dbReference>
<evidence type="ECO:0000256" key="2">
    <source>
        <dbReference type="SAM" id="SignalP"/>
    </source>
</evidence>
<keyword evidence="4" id="KW-1185">Reference proteome</keyword>
<reference evidence="3 4" key="1">
    <citation type="submission" date="2018-08" db="EMBL/GenBank/DDBJ databases">
        <title>Isolation, diversity and antifungal activity of Actinobacteria from wheat.</title>
        <authorList>
            <person name="Han C."/>
        </authorList>
    </citation>
    <scope>NUCLEOTIDE SEQUENCE [LARGE SCALE GENOMIC DNA]</scope>
    <source>
        <strain evidence="3 4">NEAU-YY421</strain>
    </source>
</reference>
<organism evidence="3 4">
    <name type="scientific">Streptomyces triticagri</name>
    <dbReference type="NCBI Taxonomy" id="2293568"/>
    <lineage>
        <taxon>Bacteria</taxon>
        <taxon>Bacillati</taxon>
        <taxon>Actinomycetota</taxon>
        <taxon>Actinomycetes</taxon>
        <taxon>Kitasatosporales</taxon>
        <taxon>Streptomycetaceae</taxon>
        <taxon>Streptomyces</taxon>
    </lineage>
</organism>
<gene>
    <name evidence="3" type="ORF">DY218_30880</name>
</gene>
<feature type="compositionally biased region" description="Basic and acidic residues" evidence="1">
    <location>
        <begin position="288"/>
        <end position="303"/>
    </location>
</feature>
<accession>A0A372LX17</accession>
<dbReference type="OrthoDB" id="4336125at2"/>
<proteinExistence type="predicted"/>
<comment type="caution">
    <text evidence="3">The sequence shown here is derived from an EMBL/GenBank/DDBJ whole genome shotgun (WGS) entry which is preliminary data.</text>
</comment>
<dbReference type="EMBL" id="QUAK01000231">
    <property type="protein sequence ID" value="RFU82845.1"/>
    <property type="molecule type" value="Genomic_DNA"/>
</dbReference>
<protein>
    <submittedName>
        <fullName evidence="3">DUF3558 domain-containing protein</fullName>
    </submittedName>
</protein>
<dbReference type="RefSeq" id="WP_128559452.1">
    <property type="nucleotide sequence ID" value="NZ_QUAK01000231.1"/>
</dbReference>
<dbReference type="AlphaFoldDB" id="A0A372LX17"/>
<feature type="region of interest" description="Disordered" evidence="1">
    <location>
        <begin position="140"/>
        <end position="241"/>
    </location>
</feature>